<keyword evidence="2" id="KW-1185">Reference proteome</keyword>
<evidence type="ECO:0000313" key="2">
    <source>
        <dbReference type="Proteomes" id="UP000887565"/>
    </source>
</evidence>
<protein>
    <submittedName>
        <fullName evidence="3">Ig-like domain-containing protein</fullName>
    </submittedName>
</protein>
<dbReference type="Pfam" id="PF13927">
    <property type="entry name" value="Ig_3"/>
    <property type="match status" value="1"/>
</dbReference>
<sequence>QHFAVGINTVIIRQLLSIRYLLSTLIREISCEKIAYATAILMITVFSDLEKIELKPSFIMVTRGQPVALTCVISSNFESGRSIFWFRNDQMVPSAMNKSSLELKTTELKDTGSYRCEITSSYKDKKIQSNAASIVVREMFDSAEKFYQSMKSFSTPQKTLVTFGQDGIEFYDQTDNCTLLKLIPAYLPVTKFKSGFLCGPKKV</sequence>
<dbReference type="SMART" id="SM00408">
    <property type="entry name" value="IGc2"/>
    <property type="match status" value="1"/>
</dbReference>
<feature type="domain" description="Ig-like" evidence="1">
    <location>
        <begin position="50"/>
        <end position="128"/>
    </location>
</feature>
<dbReference type="InterPro" id="IPR013783">
    <property type="entry name" value="Ig-like_fold"/>
</dbReference>
<proteinExistence type="predicted"/>
<organism evidence="2 3">
    <name type="scientific">Romanomermis culicivorax</name>
    <name type="common">Nematode worm</name>
    <dbReference type="NCBI Taxonomy" id="13658"/>
    <lineage>
        <taxon>Eukaryota</taxon>
        <taxon>Metazoa</taxon>
        <taxon>Ecdysozoa</taxon>
        <taxon>Nematoda</taxon>
        <taxon>Enoplea</taxon>
        <taxon>Dorylaimia</taxon>
        <taxon>Mermithida</taxon>
        <taxon>Mermithoidea</taxon>
        <taxon>Mermithidae</taxon>
        <taxon>Romanomermis</taxon>
    </lineage>
</organism>
<dbReference type="InterPro" id="IPR003598">
    <property type="entry name" value="Ig_sub2"/>
</dbReference>
<dbReference type="AlphaFoldDB" id="A0A915J541"/>
<dbReference type="InterPro" id="IPR003599">
    <property type="entry name" value="Ig_sub"/>
</dbReference>
<dbReference type="WBParaSite" id="nRc.2.0.1.t20838-RA">
    <property type="protein sequence ID" value="nRc.2.0.1.t20838-RA"/>
    <property type="gene ID" value="nRc.2.0.1.g20838"/>
</dbReference>
<dbReference type="SUPFAM" id="SSF48726">
    <property type="entry name" value="Immunoglobulin"/>
    <property type="match status" value="1"/>
</dbReference>
<name>A0A915J541_ROMCU</name>
<dbReference type="SMART" id="SM00409">
    <property type="entry name" value="IG"/>
    <property type="match status" value="1"/>
</dbReference>
<dbReference type="InterPro" id="IPR036179">
    <property type="entry name" value="Ig-like_dom_sf"/>
</dbReference>
<evidence type="ECO:0000259" key="1">
    <source>
        <dbReference type="PROSITE" id="PS50835"/>
    </source>
</evidence>
<accession>A0A915J541</accession>
<dbReference type="PROSITE" id="PS50835">
    <property type="entry name" value="IG_LIKE"/>
    <property type="match status" value="1"/>
</dbReference>
<reference evidence="3" key="1">
    <citation type="submission" date="2022-11" db="UniProtKB">
        <authorList>
            <consortium name="WormBaseParasite"/>
        </authorList>
    </citation>
    <scope>IDENTIFICATION</scope>
</reference>
<evidence type="ECO:0000313" key="3">
    <source>
        <dbReference type="WBParaSite" id="nRc.2.0.1.t20838-RA"/>
    </source>
</evidence>
<dbReference type="InterPro" id="IPR007110">
    <property type="entry name" value="Ig-like_dom"/>
</dbReference>
<dbReference type="Gene3D" id="2.60.40.10">
    <property type="entry name" value="Immunoglobulins"/>
    <property type="match status" value="1"/>
</dbReference>
<dbReference type="Proteomes" id="UP000887565">
    <property type="component" value="Unplaced"/>
</dbReference>